<reference evidence="2" key="1">
    <citation type="submission" date="2021-01" db="EMBL/GenBank/DDBJ databases">
        <authorList>
            <person name="Li R."/>
            <person name="Bekaert M."/>
        </authorList>
    </citation>
    <scope>NUCLEOTIDE SEQUENCE</scope>
    <source>
        <strain evidence="2">Farmed</strain>
    </source>
</reference>
<dbReference type="Proteomes" id="UP000597762">
    <property type="component" value="Unassembled WGS sequence"/>
</dbReference>
<dbReference type="EMBL" id="CAHIKZ030003244">
    <property type="protein sequence ID" value="CAE1297957.1"/>
    <property type="molecule type" value="Genomic_DNA"/>
</dbReference>
<name>A0A812DID9_ACAPH</name>
<evidence type="ECO:0000256" key="1">
    <source>
        <dbReference type="SAM" id="MobiDB-lite"/>
    </source>
</evidence>
<feature type="region of interest" description="Disordered" evidence="1">
    <location>
        <begin position="230"/>
        <end position="279"/>
    </location>
</feature>
<dbReference type="OrthoDB" id="10022757at2759"/>
<evidence type="ECO:0000313" key="2">
    <source>
        <dbReference type="EMBL" id="CAE1297957.1"/>
    </source>
</evidence>
<feature type="compositionally biased region" description="Polar residues" evidence="1">
    <location>
        <begin position="255"/>
        <end position="279"/>
    </location>
</feature>
<keyword evidence="3" id="KW-1185">Reference proteome</keyword>
<sequence>MPGIGLPCATHFSSPGSLGGSSVPTSTTNTVSSCNSAVSSPILSPPGPPSSLFLNYGGLPSAQHIQTGFTFTSPTQSYSLMGSPPVSIMHGGLSPHSQHLNLHYHHHLGANPYLQTSAATTPSTAPGVGVTWQHTVPSSMPWVQTNSITPNPVCFSDVMSSSSIITGTDPKPSCSCSPRRPKRRGTDMYEEADMFQMPPNKVCLSEEKVAQQLQELSIDPNACLSRNKSCGISSEDKDRHVPYKHPGNWRGINSEAESMTSNEKTSKLSSMRNDGQSFKNVLPRKLLQEM</sequence>
<evidence type="ECO:0000313" key="3">
    <source>
        <dbReference type="Proteomes" id="UP000597762"/>
    </source>
</evidence>
<accession>A0A812DID9</accession>
<comment type="caution">
    <text evidence="2">The sequence shown here is derived from an EMBL/GenBank/DDBJ whole genome shotgun (WGS) entry which is preliminary data.</text>
</comment>
<organism evidence="2 3">
    <name type="scientific">Acanthosepion pharaonis</name>
    <name type="common">Pharaoh cuttlefish</name>
    <name type="synonym">Sepia pharaonis</name>
    <dbReference type="NCBI Taxonomy" id="158019"/>
    <lineage>
        <taxon>Eukaryota</taxon>
        <taxon>Metazoa</taxon>
        <taxon>Spiralia</taxon>
        <taxon>Lophotrochozoa</taxon>
        <taxon>Mollusca</taxon>
        <taxon>Cephalopoda</taxon>
        <taxon>Coleoidea</taxon>
        <taxon>Decapodiformes</taxon>
        <taxon>Sepiida</taxon>
        <taxon>Sepiina</taxon>
        <taxon>Sepiidae</taxon>
        <taxon>Acanthosepion</taxon>
    </lineage>
</organism>
<gene>
    <name evidence="2" type="ORF">SPHA_52329</name>
</gene>
<protein>
    <submittedName>
        <fullName evidence="2">Uncharacterized protein</fullName>
    </submittedName>
</protein>
<proteinExistence type="predicted"/>
<dbReference type="AlphaFoldDB" id="A0A812DID9"/>